<dbReference type="AlphaFoldDB" id="A0AAV5IR80"/>
<evidence type="ECO:0000313" key="1">
    <source>
        <dbReference type="EMBL" id="GKV01111.1"/>
    </source>
</evidence>
<evidence type="ECO:0000313" key="2">
    <source>
        <dbReference type="Proteomes" id="UP001054252"/>
    </source>
</evidence>
<sequence length="42" mass="4647">MGSPASTPVNLRRQSFPRRGQIKLKIIKGLFRSAVTICSHGH</sequence>
<name>A0AAV5IR80_9ROSI</name>
<dbReference type="Proteomes" id="UP001054252">
    <property type="component" value="Unassembled WGS sequence"/>
</dbReference>
<accession>A0AAV5IR80</accession>
<dbReference type="EMBL" id="BPVZ01000016">
    <property type="protein sequence ID" value="GKV01111.1"/>
    <property type="molecule type" value="Genomic_DNA"/>
</dbReference>
<keyword evidence="2" id="KW-1185">Reference proteome</keyword>
<organism evidence="1 2">
    <name type="scientific">Rubroshorea leprosula</name>
    <dbReference type="NCBI Taxonomy" id="152421"/>
    <lineage>
        <taxon>Eukaryota</taxon>
        <taxon>Viridiplantae</taxon>
        <taxon>Streptophyta</taxon>
        <taxon>Embryophyta</taxon>
        <taxon>Tracheophyta</taxon>
        <taxon>Spermatophyta</taxon>
        <taxon>Magnoliopsida</taxon>
        <taxon>eudicotyledons</taxon>
        <taxon>Gunneridae</taxon>
        <taxon>Pentapetalae</taxon>
        <taxon>rosids</taxon>
        <taxon>malvids</taxon>
        <taxon>Malvales</taxon>
        <taxon>Dipterocarpaceae</taxon>
        <taxon>Rubroshorea</taxon>
    </lineage>
</organism>
<gene>
    <name evidence="1" type="ORF">SLEP1_g13693</name>
</gene>
<reference evidence="1 2" key="1">
    <citation type="journal article" date="2021" name="Commun. Biol.">
        <title>The genome of Shorea leprosula (Dipterocarpaceae) highlights the ecological relevance of drought in aseasonal tropical rainforests.</title>
        <authorList>
            <person name="Ng K.K.S."/>
            <person name="Kobayashi M.J."/>
            <person name="Fawcett J.A."/>
            <person name="Hatakeyama M."/>
            <person name="Paape T."/>
            <person name="Ng C.H."/>
            <person name="Ang C.C."/>
            <person name="Tnah L.H."/>
            <person name="Lee C.T."/>
            <person name="Nishiyama T."/>
            <person name="Sese J."/>
            <person name="O'Brien M.J."/>
            <person name="Copetti D."/>
            <person name="Mohd Noor M.I."/>
            <person name="Ong R.C."/>
            <person name="Putra M."/>
            <person name="Sireger I.Z."/>
            <person name="Indrioko S."/>
            <person name="Kosugi Y."/>
            <person name="Izuno A."/>
            <person name="Isagi Y."/>
            <person name="Lee S.L."/>
            <person name="Shimizu K.K."/>
        </authorList>
    </citation>
    <scope>NUCLEOTIDE SEQUENCE [LARGE SCALE GENOMIC DNA]</scope>
    <source>
        <strain evidence="1">214</strain>
    </source>
</reference>
<proteinExistence type="predicted"/>
<comment type="caution">
    <text evidence="1">The sequence shown here is derived from an EMBL/GenBank/DDBJ whole genome shotgun (WGS) entry which is preliminary data.</text>
</comment>
<protein>
    <submittedName>
        <fullName evidence="1">Uncharacterized protein</fullName>
    </submittedName>
</protein>